<gene>
    <name evidence="2" type="ORF">LARV_00322</name>
</gene>
<evidence type="ECO:0000313" key="3">
    <source>
        <dbReference type="Proteomes" id="UP000055060"/>
    </source>
</evidence>
<feature type="transmembrane region" description="Helical" evidence="1">
    <location>
        <begin position="20"/>
        <end position="42"/>
    </location>
</feature>
<feature type="transmembrane region" description="Helical" evidence="1">
    <location>
        <begin position="122"/>
        <end position="143"/>
    </location>
</feature>
<keyword evidence="1" id="KW-0812">Transmembrane</keyword>
<feature type="transmembrane region" description="Helical" evidence="1">
    <location>
        <begin position="71"/>
        <end position="90"/>
    </location>
</feature>
<keyword evidence="3" id="KW-1185">Reference proteome</keyword>
<dbReference type="OrthoDB" id="512086at2"/>
<dbReference type="Proteomes" id="UP000055060">
    <property type="component" value="Unassembled WGS sequence"/>
</dbReference>
<organism evidence="2">
    <name type="scientific">Longilinea arvoryzae</name>
    <dbReference type="NCBI Taxonomy" id="360412"/>
    <lineage>
        <taxon>Bacteria</taxon>
        <taxon>Bacillati</taxon>
        <taxon>Chloroflexota</taxon>
        <taxon>Anaerolineae</taxon>
        <taxon>Anaerolineales</taxon>
        <taxon>Anaerolineaceae</taxon>
        <taxon>Longilinea</taxon>
    </lineage>
</organism>
<reference evidence="2" key="1">
    <citation type="submission" date="2015-07" db="EMBL/GenBank/DDBJ databases">
        <title>Draft Genome Sequences of Anaerolinea thermolimosa IMO-1, Bellilinea caldifistulae GOMI-1, Leptolinea tardivitalis YMTK-2, Levilinea saccharolytica KIBI-1,Longilinea arvoryzae KOME-1, Previously Described as Members of the Anaerolineaceae (Chloroflexi).</title>
        <authorList>
            <person name="Sekiguchi Y."/>
            <person name="Ohashi A."/>
            <person name="Matsuura N."/>
            <person name="Tourlousse M.D."/>
        </authorList>
    </citation>
    <scope>NUCLEOTIDE SEQUENCE [LARGE SCALE GENOMIC DNA]</scope>
    <source>
        <strain evidence="2">KOME-1</strain>
    </source>
</reference>
<sequence>MDGTVSQKKSLSSFLNSANLTALEALLMLGVGASAVVLHQVLRAPLDLPGRHGLEWMALLVIGRSFGRSRYAGSLASIGAAITAVLPMWAGFDDPLIWLIYLLPGPIMDLAFARFSRWQGNLAFLAVLGGLAHATKPLVRWVINLVTGFPYGSLLWGVGYPLATHILFGAAGGLLGGLVVWGVRRAGRARK</sequence>
<evidence type="ECO:0000256" key="1">
    <source>
        <dbReference type="SAM" id="Phobius"/>
    </source>
</evidence>
<dbReference type="AlphaFoldDB" id="A0A0S7BGL3"/>
<name>A0A0S7BGL3_9CHLR</name>
<keyword evidence="1" id="KW-0472">Membrane</keyword>
<dbReference type="STRING" id="360412.LARV_00322"/>
<keyword evidence="1" id="KW-1133">Transmembrane helix</keyword>
<feature type="transmembrane region" description="Helical" evidence="1">
    <location>
        <begin position="96"/>
        <end position="115"/>
    </location>
</feature>
<evidence type="ECO:0008006" key="4">
    <source>
        <dbReference type="Google" id="ProtNLM"/>
    </source>
</evidence>
<feature type="transmembrane region" description="Helical" evidence="1">
    <location>
        <begin position="163"/>
        <end position="183"/>
    </location>
</feature>
<evidence type="ECO:0000313" key="2">
    <source>
        <dbReference type="EMBL" id="GAP12586.1"/>
    </source>
</evidence>
<protein>
    <recommendedName>
        <fullName evidence="4">Energy-coupling factor transport system substrate-specific component</fullName>
    </recommendedName>
</protein>
<accession>A0A0S7BGL3</accession>
<dbReference type="EMBL" id="DF967972">
    <property type="protein sequence ID" value="GAP12586.1"/>
    <property type="molecule type" value="Genomic_DNA"/>
</dbReference>
<dbReference type="RefSeq" id="WP_152031654.1">
    <property type="nucleotide sequence ID" value="NZ_DF967972.1"/>
</dbReference>
<proteinExistence type="predicted"/>